<dbReference type="AlphaFoldDB" id="A0A0F9M771"/>
<feature type="region of interest" description="Disordered" evidence="1">
    <location>
        <begin position="55"/>
        <end position="77"/>
    </location>
</feature>
<sequence length="77" mass="8155">HGGKLVSERLSLELLSETASLGQSHFVRNTYEAGLRIQATDHGLEFVSDPEMSNIGLRTTIPGEPGGPPLPPGAHPL</sequence>
<proteinExistence type="predicted"/>
<organism evidence="2">
    <name type="scientific">marine sediment metagenome</name>
    <dbReference type="NCBI Taxonomy" id="412755"/>
    <lineage>
        <taxon>unclassified sequences</taxon>
        <taxon>metagenomes</taxon>
        <taxon>ecological metagenomes</taxon>
    </lineage>
</organism>
<dbReference type="EMBL" id="LAZR01005245">
    <property type="protein sequence ID" value="KKN01579.1"/>
    <property type="molecule type" value="Genomic_DNA"/>
</dbReference>
<evidence type="ECO:0000256" key="1">
    <source>
        <dbReference type="SAM" id="MobiDB-lite"/>
    </source>
</evidence>
<evidence type="ECO:0000313" key="2">
    <source>
        <dbReference type="EMBL" id="KKN01579.1"/>
    </source>
</evidence>
<comment type="caution">
    <text evidence="2">The sequence shown here is derived from an EMBL/GenBank/DDBJ whole genome shotgun (WGS) entry which is preliminary data.</text>
</comment>
<reference evidence="2" key="1">
    <citation type="journal article" date="2015" name="Nature">
        <title>Complex archaea that bridge the gap between prokaryotes and eukaryotes.</title>
        <authorList>
            <person name="Spang A."/>
            <person name="Saw J.H."/>
            <person name="Jorgensen S.L."/>
            <person name="Zaremba-Niedzwiedzka K."/>
            <person name="Martijn J."/>
            <person name="Lind A.E."/>
            <person name="van Eijk R."/>
            <person name="Schleper C."/>
            <person name="Guy L."/>
            <person name="Ettema T.J."/>
        </authorList>
    </citation>
    <scope>NUCLEOTIDE SEQUENCE</scope>
</reference>
<gene>
    <name evidence="2" type="ORF">LCGC14_1126280</name>
</gene>
<feature type="non-terminal residue" evidence="2">
    <location>
        <position position="1"/>
    </location>
</feature>
<accession>A0A0F9M771</accession>
<name>A0A0F9M771_9ZZZZ</name>
<protein>
    <submittedName>
        <fullName evidence="2">Uncharacterized protein</fullName>
    </submittedName>
</protein>
<feature type="compositionally biased region" description="Pro residues" evidence="1">
    <location>
        <begin position="65"/>
        <end position="77"/>
    </location>
</feature>